<dbReference type="PANTHER" id="PTHR45821">
    <property type="entry name" value="SNF2 DOMAIN-CONTAINING PROTEIN CLASSY 2-RELATED"/>
    <property type="match status" value="1"/>
</dbReference>
<dbReference type="GO" id="GO:0005634">
    <property type="term" value="C:nucleus"/>
    <property type="evidence" value="ECO:0007669"/>
    <property type="project" value="UniProtKB-SubCell"/>
</dbReference>
<keyword evidence="6" id="KW-0539">Nucleus</keyword>
<dbReference type="Proteomes" id="UP000594263">
    <property type="component" value="Unplaced"/>
</dbReference>
<evidence type="ECO:0000259" key="7">
    <source>
        <dbReference type="PROSITE" id="PS51194"/>
    </source>
</evidence>
<dbReference type="SMART" id="SM00490">
    <property type="entry name" value="HELICc"/>
    <property type="match status" value="1"/>
</dbReference>
<dbReference type="OMA" id="IWIDAFL"/>
<feature type="domain" description="Helicase C-terminal" evidence="7">
    <location>
        <begin position="289"/>
        <end position="468"/>
    </location>
</feature>
<dbReference type="EnsemblPlants" id="Kaladp0086s0026.1.v1.1">
    <property type="protein sequence ID" value="Kaladp0086s0026.1.v1.1"/>
    <property type="gene ID" value="Kaladp0086s0026.v1.1"/>
</dbReference>
<dbReference type="GO" id="GO:0080188">
    <property type="term" value="P:gene silencing by siRNA-directed DNA methylation"/>
    <property type="evidence" value="ECO:0007669"/>
    <property type="project" value="InterPro"/>
</dbReference>
<keyword evidence="5" id="KW-0067">ATP-binding</keyword>
<dbReference type="GO" id="GO:0005524">
    <property type="term" value="F:ATP binding"/>
    <property type="evidence" value="ECO:0007669"/>
    <property type="project" value="UniProtKB-KW"/>
</dbReference>
<dbReference type="InterPro" id="IPR000330">
    <property type="entry name" value="SNF2_N"/>
</dbReference>
<proteinExistence type="predicted"/>
<keyword evidence="3" id="KW-0378">Hydrolase</keyword>
<dbReference type="InterPro" id="IPR001650">
    <property type="entry name" value="Helicase_C-like"/>
</dbReference>
<evidence type="ECO:0000313" key="8">
    <source>
        <dbReference type="EnsemblPlants" id="Kaladp0086s0026.1.v1.1"/>
    </source>
</evidence>
<evidence type="ECO:0000256" key="1">
    <source>
        <dbReference type="ARBA" id="ARBA00004123"/>
    </source>
</evidence>
<keyword evidence="4" id="KW-0347">Helicase</keyword>
<evidence type="ECO:0000256" key="3">
    <source>
        <dbReference type="ARBA" id="ARBA00022801"/>
    </source>
</evidence>
<dbReference type="GO" id="GO:0004386">
    <property type="term" value="F:helicase activity"/>
    <property type="evidence" value="ECO:0007669"/>
    <property type="project" value="UniProtKB-KW"/>
</dbReference>
<dbReference type="InterPro" id="IPR038718">
    <property type="entry name" value="SNF2-like_sf"/>
</dbReference>
<dbReference type="InterPro" id="IPR044567">
    <property type="entry name" value="CLSY/DRD1"/>
</dbReference>
<dbReference type="Gene3D" id="3.40.50.300">
    <property type="entry name" value="P-loop containing nucleotide triphosphate hydrolases"/>
    <property type="match status" value="1"/>
</dbReference>
<dbReference type="Pfam" id="PF00176">
    <property type="entry name" value="SNF2-rel_dom"/>
    <property type="match status" value="1"/>
</dbReference>
<dbReference type="AlphaFoldDB" id="A0A7N0UW43"/>
<sequence>MHRHQRKGFKFIWEKIAGGTHLSELLKRNCSDSGDGCIISHAPGTGKTRLTIAFLQTYMKLYPASRPLIIAPRSMLLSWEAELQRWKAGIPFHNVNMPDMSGNENALAVNLLGRANHHVSNIRLVKLYSWKKDGGILGLSYKLYEFLTVLDEGHTPRNERSLIWKALCKWQSLINPIGKFEEGKVGDNKLKELRSMLDEFVHIYKGNILQTDLPGLRDSVIVLRPQKFQNRILEGVYDLKSSLKRNYVASLVSVHPSLLPECERKHFPRDKDEFERFRLSPERGVKTKFLMELIRLCEAKKEKVLVFSEFIHPLRFIMNQLKSHFGWMEGNQILYMDGQIDVRQKQSSINTFNDSSSDARVLLASKKACSEGINLVGASRVVLLDVVWNPSVERQAISRAYRLGQKKVVHVYQLISGTMEWDKYFLQAKKSWLSELVFSTTQQADSISNAISDDTILEEMVNNLKDMFEKIIHQPKESSLIETFGLVDQEATF</sequence>
<reference evidence="8" key="1">
    <citation type="submission" date="2021-01" db="UniProtKB">
        <authorList>
            <consortium name="EnsemblPlants"/>
        </authorList>
    </citation>
    <scope>IDENTIFICATION</scope>
</reference>
<dbReference type="CDD" id="cd18793">
    <property type="entry name" value="SF2_C_SNF"/>
    <property type="match status" value="1"/>
</dbReference>
<dbReference type="Gene3D" id="3.40.50.10810">
    <property type="entry name" value="Tandem AAA-ATPase domain"/>
    <property type="match status" value="1"/>
</dbReference>
<evidence type="ECO:0000256" key="4">
    <source>
        <dbReference type="ARBA" id="ARBA00022806"/>
    </source>
</evidence>
<evidence type="ECO:0000256" key="2">
    <source>
        <dbReference type="ARBA" id="ARBA00022741"/>
    </source>
</evidence>
<dbReference type="InterPro" id="IPR027417">
    <property type="entry name" value="P-loop_NTPase"/>
</dbReference>
<dbReference type="PANTHER" id="PTHR45821:SF5">
    <property type="entry name" value="SNF2 DOMAIN-CONTAINING PROTEIN CLASSY 4"/>
    <property type="match status" value="1"/>
</dbReference>
<keyword evidence="9" id="KW-1185">Reference proteome</keyword>
<evidence type="ECO:0000256" key="5">
    <source>
        <dbReference type="ARBA" id="ARBA00022840"/>
    </source>
</evidence>
<dbReference type="Gramene" id="Kaladp0086s0026.1.v1.1">
    <property type="protein sequence ID" value="Kaladp0086s0026.1.v1.1"/>
    <property type="gene ID" value="Kaladp0086s0026.v1.1"/>
</dbReference>
<dbReference type="GO" id="GO:0016787">
    <property type="term" value="F:hydrolase activity"/>
    <property type="evidence" value="ECO:0007669"/>
    <property type="project" value="UniProtKB-KW"/>
</dbReference>
<evidence type="ECO:0000256" key="6">
    <source>
        <dbReference type="ARBA" id="ARBA00023242"/>
    </source>
</evidence>
<comment type="subcellular location">
    <subcellularLocation>
        <location evidence="1">Nucleus</location>
    </subcellularLocation>
</comment>
<organism evidence="8 9">
    <name type="scientific">Kalanchoe fedtschenkoi</name>
    <name type="common">Lavender scallops</name>
    <name type="synonym">South American air plant</name>
    <dbReference type="NCBI Taxonomy" id="63787"/>
    <lineage>
        <taxon>Eukaryota</taxon>
        <taxon>Viridiplantae</taxon>
        <taxon>Streptophyta</taxon>
        <taxon>Embryophyta</taxon>
        <taxon>Tracheophyta</taxon>
        <taxon>Spermatophyta</taxon>
        <taxon>Magnoliopsida</taxon>
        <taxon>eudicotyledons</taxon>
        <taxon>Gunneridae</taxon>
        <taxon>Pentapetalae</taxon>
        <taxon>Saxifragales</taxon>
        <taxon>Crassulaceae</taxon>
        <taxon>Kalanchoe</taxon>
    </lineage>
</organism>
<keyword evidence="2" id="KW-0547">Nucleotide-binding</keyword>
<name>A0A7N0UW43_KALFE</name>
<dbReference type="PROSITE" id="PS51194">
    <property type="entry name" value="HELICASE_CTER"/>
    <property type="match status" value="1"/>
</dbReference>
<accession>A0A7N0UW43</accession>
<dbReference type="SUPFAM" id="SSF52540">
    <property type="entry name" value="P-loop containing nucleoside triphosphate hydrolases"/>
    <property type="match status" value="2"/>
</dbReference>
<evidence type="ECO:0000313" key="9">
    <source>
        <dbReference type="Proteomes" id="UP000594263"/>
    </source>
</evidence>
<dbReference type="InterPro" id="IPR049730">
    <property type="entry name" value="SNF2/RAD54-like_C"/>
</dbReference>
<dbReference type="Pfam" id="PF00271">
    <property type="entry name" value="Helicase_C"/>
    <property type="match status" value="1"/>
</dbReference>
<protein>
    <recommendedName>
        <fullName evidence="7">Helicase C-terminal domain-containing protein</fullName>
    </recommendedName>
</protein>